<dbReference type="RefSeq" id="YP_010770265.1">
    <property type="nucleotide sequence ID" value="NC_074214.1"/>
</dbReference>
<proteinExistence type="predicted"/>
<keyword evidence="1" id="KW-0946">Virion</keyword>
<dbReference type="GeneID" id="80399528"/>
<dbReference type="Gene3D" id="2.40.160.220">
    <property type="match status" value="1"/>
</dbReference>
<dbReference type="KEGG" id="vg:80399528"/>
<reference evidence="1" key="1">
    <citation type="submission" date="2020-09" db="EMBL/GenBank/DDBJ databases">
        <title>Leviviricetes taxonomy.</title>
        <authorList>
            <person name="Stockdale S.R."/>
            <person name="Callanan J."/>
            <person name="Adriaenssens E.M."/>
            <person name="Kuhn J.H."/>
            <person name="Rumnieks J."/>
            <person name="Shkoporov A."/>
            <person name="Draper L.A."/>
            <person name="Ross P."/>
            <person name="Hill C."/>
        </authorList>
    </citation>
    <scope>NUCLEOTIDE SEQUENCE</scope>
</reference>
<dbReference type="InterPro" id="IPR054457">
    <property type="entry name" value="PhiCb5_coat"/>
</dbReference>
<dbReference type="Proteomes" id="UP000677241">
    <property type="component" value="Segment"/>
</dbReference>
<organism evidence="1 2">
    <name type="scientific">ssRNA phage SRR6960799_41</name>
    <dbReference type="NCBI Taxonomy" id="2786600"/>
    <lineage>
        <taxon>Viruses</taxon>
        <taxon>Riboviria</taxon>
        <taxon>Orthornavirae</taxon>
        <taxon>Lenarviricota</taxon>
        <taxon>Leviviricetes</taxon>
        <taxon>Timlovirales</taxon>
        <taxon>Steitzviridae</taxon>
        <taxon>Adahmuvirus</taxon>
        <taxon>Adahmuvirus asiocola</taxon>
    </lineage>
</organism>
<dbReference type="GO" id="GO:0019028">
    <property type="term" value="C:viral capsid"/>
    <property type="evidence" value="ECO:0007669"/>
    <property type="project" value="UniProtKB-KW"/>
</dbReference>
<evidence type="ECO:0000313" key="2">
    <source>
        <dbReference type="Proteomes" id="UP000677241"/>
    </source>
</evidence>
<protein>
    <submittedName>
        <fullName evidence="1">Coat protein</fullName>
    </submittedName>
</protein>
<keyword evidence="1" id="KW-0167">Capsid protein</keyword>
<name>A0A8S5L459_9VIRU</name>
<accession>A0A8S5L459</accession>
<evidence type="ECO:0000313" key="1">
    <source>
        <dbReference type="EMBL" id="DAD52307.1"/>
    </source>
</evidence>
<keyword evidence="2" id="KW-1185">Reference proteome</keyword>
<gene>
    <name evidence="1" type="primary">SRR6960799_41_2</name>
</gene>
<dbReference type="EMBL" id="BK014065">
    <property type="protein sequence ID" value="DAD52307.1"/>
    <property type="molecule type" value="Genomic_RNA"/>
</dbReference>
<dbReference type="Pfam" id="PF22387">
    <property type="entry name" value="PhiCb5_coat"/>
    <property type="match status" value="1"/>
</dbReference>
<sequence>MAFADTITITINSVAKTLTRINQDGYSSEYFLRGSTDEFRLKIRNSSYVSKTTGKTVDRHNVEFTQVVYATSTVPQINRKAYAVLENERNDGVTDPLNFDLGYVAFFTSANITKLLNYES</sequence>